<feature type="compositionally biased region" description="Low complexity" evidence="1">
    <location>
        <begin position="71"/>
        <end position="85"/>
    </location>
</feature>
<feature type="region of interest" description="Disordered" evidence="1">
    <location>
        <begin position="28"/>
        <end position="48"/>
    </location>
</feature>
<accession>A0ABN9S808</accession>
<gene>
    <name evidence="2" type="ORF">PCOR1329_LOCUS26922</name>
</gene>
<feature type="compositionally biased region" description="Basic residues" evidence="1">
    <location>
        <begin position="86"/>
        <end position="102"/>
    </location>
</feature>
<keyword evidence="3" id="KW-1185">Reference proteome</keyword>
<sequence length="152" mass="16688">MQLQSARYPDPPEDATDIVDIELYKTRMQENEEGDEHEGPNYVPWRPGATPAAKIRVVNSGWSTKMFLEQASRVGSAGSTRASASLRRRSKEGRVNPARKRTKEGSVPRKRPEARQGEPGQEEASDSDAPDRDDGSHIGSSRGSEGGNQGQR</sequence>
<evidence type="ECO:0000313" key="2">
    <source>
        <dbReference type="EMBL" id="CAK0827349.1"/>
    </source>
</evidence>
<name>A0ABN9S808_9DINO</name>
<comment type="caution">
    <text evidence="2">The sequence shown here is derived from an EMBL/GenBank/DDBJ whole genome shotgun (WGS) entry which is preliminary data.</text>
</comment>
<evidence type="ECO:0000313" key="3">
    <source>
        <dbReference type="Proteomes" id="UP001189429"/>
    </source>
</evidence>
<feature type="region of interest" description="Disordered" evidence="1">
    <location>
        <begin position="70"/>
        <end position="152"/>
    </location>
</feature>
<feature type="compositionally biased region" description="Basic and acidic residues" evidence="1">
    <location>
        <begin position="103"/>
        <end position="116"/>
    </location>
</feature>
<organism evidence="2 3">
    <name type="scientific">Prorocentrum cordatum</name>
    <dbReference type="NCBI Taxonomy" id="2364126"/>
    <lineage>
        <taxon>Eukaryota</taxon>
        <taxon>Sar</taxon>
        <taxon>Alveolata</taxon>
        <taxon>Dinophyceae</taxon>
        <taxon>Prorocentrales</taxon>
        <taxon>Prorocentraceae</taxon>
        <taxon>Prorocentrum</taxon>
    </lineage>
</organism>
<protein>
    <submittedName>
        <fullName evidence="2">Uncharacterized protein</fullName>
    </submittedName>
</protein>
<reference evidence="2" key="1">
    <citation type="submission" date="2023-10" db="EMBL/GenBank/DDBJ databases">
        <authorList>
            <person name="Chen Y."/>
            <person name="Shah S."/>
            <person name="Dougan E. K."/>
            <person name="Thang M."/>
            <person name="Chan C."/>
        </authorList>
    </citation>
    <scope>NUCLEOTIDE SEQUENCE [LARGE SCALE GENOMIC DNA]</scope>
</reference>
<proteinExistence type="predicted"/>
<dbReference type="EMBL" id="CAUYUJ010009657">
    <property type="protein sequence ID" value="CAK0827349.1"/>
    <property type="molecule type" value="Genomic_DNA"/>
</dbReference>
<evidence type="ECO:0000256" key="1">
    <source>
        <dbReference type="SAM" id="MobiDB-lite"/>
    </source>
</evidence>
<dbReference type="Proteomes" id="UP001189429">
    <property type="component" value="Unassembled WGS sequence"/>
</dbReference>